<dbReference type="OrthoDB" id="10417541at2759"/>
<evidence type="ECO:0000313" key="4">
    <source>
        <dbReference type="WBParaSite" id="ECPE_0000660801-mRNA-1"/>
    </source>
</evidence>
<reference evidence="4" key="1">
    <citation type="submission" date="2016-06" db="UniProtKB">
        <authorList>
            <consortium name="WormBaseParasite"/>
        </authorList>
    </citation>
    <scope>IDENTIFICATION</scope>
</reference>
<feature type="compositionally biased region" description="Low complexity" evidence="1">
    <location>
        <begin position="1"/>
        <end position="25"/>
    </location>
</feature>
<evidence type="ECO:0000313" key="3">
    <source>
        <dbReference type="Proteomes" id="UP000272942"/>
    </source>
</evidence>
<feature type="region of interest" description="Disordered" evidence="1">
    <location>
        <begin position="1"/>
        <end position="31"/>
    </location>
</feature>
<dbReference type="Proteomes" id="UP000272942">
    <property type="component" value="Unassembled WGS sequence"/>
</dbReference>
<gene>
    <name evidence="2" type="ORF">ECPE_LOCUS6595</name>
</gene>
<keyword evidence="3" id="KW-1185">Reference proteome</keyword>
<organism evidence="4">
    <name type="scientific">Echinostoma caproni</name>
    <dbReference type="NCBI Taxonomy" id="27848"/>
    <lineage>
        <taxon>Eukaryota</taxon>
        <taxon>Metazoa</taxon>
        <taxon>Spiralia</taxon>
        <taxon>Lophotrochozoa</taxon>
        <taxon>Platyhelminthes</taxon>
        <taxon>Trematoda</taxon>
        <taxon>Digenea</taxon>
        <taxon>Plagiorchiida</taxon>
        <taxon>Echinostomata</taxon>
        <taxon>Echinostomatoidea</taxon>
        <taxon>Echinostomatidae</taxon>
        <taxon>Echinostoma</taxon>
    </lineage>
</organism>
<accession>A0A183AI10</accession>
<sequence>MHPTTTTVGTTTVTATPTTTLPPTRTQEDPNPCVTLLSRPGFVGPASVDTHSVPTEDALSRLAHWSNALSTAPPSVVNAFQHALAQMAVLGLSSPTPTEPVELKQTRNEAQNNVMMMMMMNPATATATATAMTISASNVTASAATTTTTTTTTTLVTTTGASDISVEAINLSCNSALMDFEPSSVKNGTSHGSVPESV</sequence>
<evidence type="ECO:0000313" key="2">
    <source>
        <dbReference type="EMBL" id="VDP78784.1"/>
    </source>
</evidence>
<dbReference type="AlphaFoldDB" id="A0A183AI10"/>
<dbReference type="EMBL" id="UZAN01043610">
    <property type="protein sequence ID" value="VDP78784.1"/>
    <property type="molecule type" value="Genomic_DNA"/>
</dbReference>
<dbReference type="WBParaSite" id="ECPE_0000660801-mRNA-1">
    <property type="protein sequence ID" value="ECPE_0000660801-mRNA-1"/>
    <property type="gene ID" value="ECPE_0000660801"/>
</dbReference>
<proteinExistence type="predicted"/>
<evidence type="ECO:0000256" key="1">
    <source>
        <dbReference type="SAM" id="MobiDB-lite"/>
    </source>
</evidence>
<reference evidence="2 3" key="2">
    <citation type="submission" date="2018-11" db="EMBL/GenBank/DDBJ databases">
        <authorList>
            <consortium name="Pathogen Informatics"/>
        </authorList>
    </citation>
    <scope>NUCLEOTIDE SEQUENCE [LARGE SCALE GENOMIC DNA]</scope>
    <source>
        <strain evidence="2 3">Egypt</strain>
    </source>
</reference>
<protein>
    <submittedName>
        <fullName evidence="2 4">Uncharacterized protein</fullName>
    </submittedName>
</protein>
<name>A0A183AI10_9TREM</name>